<keyword evidence="1" id="KW-0472">Membrane</keyword>
<evidence type="ECO:0000256" key="1">
    <source>
        <dbReference type="SAM" id="Phobius"/>
    </source>
</evidence>
<feature type="transmembrane region" description="Helical" evidence="1">
    <location>
        <begin position="87"/>
        <end position="108"/>
    </location>
</feature>
<feature type="transmembrane region" description="Helical" evidence="1">
    <location>
        <begin position="52"/>
        <end position="75"/>
    </location>
</feature>
<evidence type="ECO:0000313" key="2">
    <source>
        <dbReference type="EMBL" id="AIY89068.1"/>
    </source>
</evidence>
<keyword evidence="1" id="KW-0812">Transmembrane</keyword>
<dbReference type="KEGG" id="gac:GACE_0005"/>
<sequence length="150" mass="16311">MEAVIVLLLSVIALIFALGAWITRDNFYSALFMSATMLAVGAIYAFHGIYSVFVLIAFIFIGAVGIVTVALAATYRFVNPRKVDERWLVVGEVIAVILAVTVGLNTFMAGEFSDAFDKMLTDYSVLVAFLIVLTALLMLSAISMLRRDSA</sequence>
<feature type="transmembrane region" description="Helical" evidence="1">
    <location>
        <begin position="123"/>
        <end position="145"/>
    </location>
</feature>
<feature type="transmembrane region" description="Helical" evidence="1">
    <location>
        <begin position="27"/>
        <end position="46"/>
    </location>
</feature>
<proteinExistence type="predicted"/>
<dbReference type="AlphaFoldDB" id="A0A0A7GB44"/>
<reference evidence="2 3" key="1">
    <citation type="journal article" date="2015" name="Appl. Environ. Microbiol.">
        <title>The Geoglobus acetivorans genome: Fe(III) reduction, acetate utilization, autotrophic growth, and degradation of aromatic compounds in a hyperthermophilic archaeon.</title>
        <authorList>
            <person name="Mardanov A.V."/>
            <person name="Slododkina G.B."/>
            <person name="Slobodkin A.I."/>
            <person name="Beletsky A.V."/>
            <person name="Gavrilov S.N."/>
            <person name="Kublanov I.V."/>
            <person name="Bonch-Osmolovskaya E.A."/>
            <person name="Skryabin K.G."/>
            <person name="Ravin N.V."/>
        </authorList>
    </citation>
    <scope>NUCLEOTIDE SEQUENCE [LARGE SCALE GENOMIC DNA]</scope>
    <source>
        <strain evidence="2 3">SBH6</strain>
    </source>
</reference>
<dbReference type="HOGENOM" id="CLU_143261_0_0_2"/>
<organism evidence="2 3">
    <name type="scientific">Geoglobus acetivorans</name>
    <dbReference type="NCBI Taxonomy" id="565033"/>
    <lineage>
        <taxon>Archaea</taxon>
        <taxon>Methanobacteriati</taxon>
        <taxon>Methanobacteriota</taxon>
        <taxon>Archaeoglobi</taxon>
        <taxon>Archaeoglobales</taxon>
        <taxon>Archaeoglobaceae</taxon>
        <taxon>Geoglobus</taxon>
    </lineage>
</organism>
<evidence type="ECO:0000313" key="3">
    <source>
        <dbReference type="Proteomes" id="UP000030624"/>
    </source>
</evidence>
<protein>
    <submittedName>
        <fullName evidence="2">F420H2-quinone oxidoreductase, subunit J</fullName>
    </submittedName>
</protein>
<dbReference type="STRING" id="565033.GACE_0005"/>
<name>A0A0A7GB44_GEOAI</name>
<feature type="transmembrane region" description="Helical" evidence="1">
    <location>
        <begin position="6"/>
        <end position="22"/>
    </location>
</feature>
<dbReference type="GeneID" id="25399552"/>
<gene>
    <name evidence="2" type="ORF">GACE_0005</name>
</gene>
<accession>A0A0A7GB44</accession>
<dbReference type="RefSeq" id="WP_052400151.1">
    <property type="nucleotide sequence ID" value="NZ_CP009552.1"/>
</dbReference>
<keyword evidence="1" id="KW-1133">Transmembrane helix</keyword>
<dbReference type="eggNOG" id="arCOG10166">
    <property type="taxonomic scope" value="Archaea"/>
</dbReference>
<dbReference type="EMBL" id="CP009552">
    <property type="protein sequence ID" value="AIY89068.1"/>
    <property type="molecule type" value="Genomic_DNA"/>
</dbReference>
<dbReference type="Proteomes" id="UP000030624">
    <property type="component" value="Chromosome"/>
</dbReference>